<keyword evidence="10" id="KW-1185">Reference proteome</keyword>
<evidence type="ECO:0000256" key="8">
    <source>
        <dbReference type="SAM" id="MobiDB-lite"/>
    </source>
</evidence>
<organism evidence="9 10">
    <name type="scientific">Motilibacter deserti</name>
    <dbReference type="NCBI Taxonomy" id="2714956"/>
    <lineage>
        <taxon>Bacteria</taxon>
        <taxon>Bacillati</taxon>
        <taxon>Actinomycetota</taxon>
        <taxon>Actinomycetes</taxon>
        <taxon>Motilibacterales</taxon>
        <taxon>Motilibacteraceae</taxon>
        <taxon>Motilibacter</taxon>
    </lineage>
</organism>
<comment type="subcellular location">
    <subcellularLocation>
        <location evidence="1">Membrane</location>
        <topology evidence="1">Single-pass membrane protein</topology>
    </subcellularLocation>
</comment>
<feature type="compositionally biased region" description="Basic and acidic residues" evidence="8">
    <location>
        <begin position="128"/>
        <end position="140"/>
    </location>
</feature>
<evidence type="ECO:0000256" key="7">
    <source>
        <dbReference type="ARBA" id="ARBA00023136"/>
    </source>
</evidence>
<protein>
    <submittedName>
        <fullName evidence="9">Sec-independent protein translocase subunit TatB</fullName>
    </submittedName>
</protein>
<feature type="region of interest" description="Disordered" evidence="8">
    <location>
        <begin position="84"/>
        <end position="140"/>
    </location>
</feature>
<dbReference type="Pfam" id="PF02416">
    <property type="entry name" value="TatA_B_E"/>
    <property type="match status" value="1"/>
</dbReference>
<dbReference type="RefSeq" id="WP_166279251.1">
    <property type="nucleotide sequence ID" value="NZ_JAANNP010000002.1"/>
</dbReference>
<keyword evidence="2" id="KW-0813">Transport</keyword>
<evidence type="ECO:0000256" key="3">
    <source>
        <dbReference type="ARBA" id="ARBA00022692"/>
    </source>
</evidence>
<dbReference type="Proteomes" id="UP000800981">
    <property type="component" value="Unassembled WGS sequence"/>
</dbReference>
<keyword evidence="3" id="KW-0812">Transmembrane</keyword>
<dbReference type="PRINTS" id="PR01506">
    <property type="entry name" value="TATBPROTEIN"/>
</dbReference>
<sequence>MFGINGWEFIILAIIALVVIGPDKLPKFVSDASKMARQVRRMARDAQNEVRDQLGPEFADIDVRDLNPRKFVSKHLLDDSLDDIDVNLGLDDDDDEPRRRPGRSASSTPAPATAPVNGSSSGSGIDFSKNDRPAYDDDAT</sequence>
<gene>
    <name evidence="9" type="ORF">G9H71_05300</name>
</gene>
<reference evidence="9 10" key="1">
    <citation type="submission" date="2020-03" db="EMBL/GenBank/DDBJ databases">
        <title>Two novel Motilibacter sp.</title>
        <authorList>
            <person name="Liu S."/>
        </authorList>
    </citation>
    <scope>NUCLEOTIDE SEQUENCE [LARGE SCALE GENOMIC DNA]</scope>
    <source>
        <strain evidence="9 10">E257</strain>
    </source>
</reference>
<evidence type="ECO:0000256" key="5">
    <source>
        <dbReference type="ARBA" id="ARBA00022989"/>
    </source>
</evidence>
<dbReference type="EMBL" id="JAANNP010000002">
    <property type="protein sequence ID" value="NHC13196.1"/>
    <property type="molecule type" value="Genomic_DNA"/>
</dbReference>
<name>A0ABX0GQS6_9ACTN</name>
<feature type="compositionally biased region" description="Acidic residues" evidence="8">
    <location>
        <begin position="84"/>
        <end position="95"/>
    </location>
</feature>
<feature type="compositionally biased region" description="Low complexity" evidence="8">
    <location>
        <begin position="103"/>
        <end position="115"/>
    </location>
</feature>
<dbReference type="NCBIfam" id="NF002377">
    <property type="entry name" value="PRK01371.1-4"/>
    <property type="match status" value="1"/>
</dbReference>
<evidence type="ECO:0000313" key="10">
    <source>
        <dbReference type="Proteomes" id="UP000800981"/>
    </source>
</evidence>
<evidence type="ECO:0000256" key="4">
    <source>
        <dbReference type="ARBA" id="ARBA00022927"/>
    </source>
</evidence>
<keyword evidence="7" id="KW-0472">Membrane</keyword>
<evidence type="ECO:0000313" key="9">
    <source>
        <dbReference type="EMBL" id="NHC13196.1"/>
    </source>
</evidence>
<evidence type="ECO:0000256" key="6">
    <source>
        <dbReference type="ARBA" id="ARBA00023010"/>
    </source>
</evidence>
<comment type="caution">
    <text evidence="9">The sequence shown here is derived from an EMBL/GenBank/DDBJ whole genome shotgun (WGS) entry which is preliminary data.</text>
</comment>
<evidence type="ECO:0000256" key="1">
    <source>
        <dbReference type="ARBA" id="ARBA00004167"/>
    </source>
</evidence>
<keyword evidence="5" id="KW-1133">Transmembrane helix</keyword>
<dbReference type="InterPro" id="IPR003369">
    <property type="entry name" value="TatA/B/E"/>
</dbReference>
<keyword evidence="4" id="KW-0653">Protein transport</keyword>
<proteinExistence type="predicted"/>
<evidence type="ECO:0000256" key="2">
    <source>
        <dbReference type="ARBA" id="ARBA00022448"/>
    </source>
</evidence>
<dbReference type="Gene3D" id="1.20.5.3310">
    <property type="match status" value="1"/>
</dbReference>
<accession>A0ABX0GQS6</accession>
<keyword evidence="6" id="KW-0811">Translocation</keyword>